<reference evidence="2" key="1">
    <citation type="submission" date="2020-10" db="EMBL/GenBank/DDBJ databases">
        <authorList>
            <person name="Gilroy R."/>
        </authorList>
    </citation>
    <scope>NUCLEOTIDE SEQUENCE</scope>
    <source>
        <strain evidence="2">ChiHjej13B12-12457</strain>
    </source>
</reference>
<accession>A0A9D1J706</accession>
<proteinExistence type="predicted"/>
<evidence type="ECO:0000256" key="1">
    <source>
        <dbReference type="SAM" id="SignalP"/>
    </source>
</evidence>
<evidence type="ECO:0000313" key="2">
    <source>
        <dbReference type="EMBL" id="HIR63205.1"/>
    </source>
</evidence>
<dbReference type="Pfam" id="PF09697">
    <property type="entry name" value="Porph_ging"/>
    <property type="match status" value="1"/>
</dbReference>
<dbReference type="Proteomes" id="UP000886744">
    <property type="component" value="Unassembled WGS sequence"/>
</dbReference>
<feature type="chain" id="PRO_5039152979" evidence="1">
    <location>
        <begin position="21"/>
        <end position="305"/>
    </location>
</feature>
<reference evidence="2" key="2">
    <citation type="journal article" date="2021" name="PeerJ">
        <title>Extensive microbial diversity within the chicken gut microbiome revealed by metagenomics and culture.</title>
        <authorList>
            <person name="Gilroy R."/>
            <person name="Ravi A."/>
            <person name="Getino M."/>
            <person name="Pursley I."/>
            <person name="Horton D.L."/>
            <person name="Alikhan N.F."/>
            <person name="Baker D."/>
            <person name="Gharbi K."/>
            <person name="Hall N."/>
            <person name="Watson M."/>
            <person name="Adriaenssens E.M."/>
            <person name="Foster-Nyarko E."/>
            <person name="Jarju S."/>
            <person name="Secka A."/>
            <person name="Antonio M."/>
            <person name="Oren A."/>
            <person name="Chaudhuri R.R."/>
            <person name="La Ragione R."/>
            <person name="Hildebrand F."/>
            <person name="Pallen M.J."/>
        </authorList>
    </citation>
    <scope>NUCLEOTIDE SEQUENCE</scope>
    <source>
        <strain evidence="2">ChiHjej13B12-12457</strain>
    </source>
</reference>
<gene>
    <name evidence="2" type="ORF">IAC94_06765</name>
</gene>
<dbReference type="EMBL" id="DVHI01000082">
    <property type="protein sequence ID" value="HIR63205.1"/>
    <property type="molecule type" value="Genomic_DNA"/>
</dbReference>
<dbReference type="AlphaFoldDB" id="A0A9D1J706"/>
<sequence length="305" mass="34715">MVNTVAVVAWMLILFPPAAAGQNTVTIFSEETQGYERIGTALIECTYRYAWLQDTTSGTRMTPEGTLLSGDSTDIAEDVMLLQCGGPDGISRFYSYSQYYRDSLITSLVQSGTNDFSSVGDVKGGTSMQLFKNWPKTGRMTMIDKMLDWFEVVEAVPDFGWVVTDEWKELLGYRVRRAECSFRGRDYVAWFAPELPLSEGPWKFCGLPGLVMHVYDTDCQYVYLLTGIRQVTGLPVMMPDEQYVRTDLRKYYRTLRRYIEDPIGFVTAGMDVTSIRLTTSEGKEVDPNDPKLVNALRYEFQEIFE</sequence>
<organism evidence="2 3">
    <name type="scientific">Candidatus Coprenecus avistercoris</name>
    <dbReference type="NCBI Taxonomy" id="2840730"/>
    <lineage>
        <taxon>Bacteria</taxon>
        <taxon>Pseudomonadati</taxon>
        <taxon>Bacteroidota</taxon>
        <taxon>Bacteroidia</taxon>
        <taxon>Bacteroidales</taxon>
        <taxon>Rikenellaceae</taxon>
        <taxon>Rikenellaceae incertae sedis</taxon>
        <taxon>Candidatus Coprenecus</taxon>
    </lineage>
</organism>
<dbReference type="InterPro" id="IPR005901">
    <property type="entry name" value="GLPGLI"/>
</dbReference>
<evidence type="ECO:0000313" key="3">
    <source>
        <dbReference type="Proteomes" id="UP000886744"/>
    </source>
</evidence>
<protein>
    <submittedName>
        <fullName evidence="2">GLPGLI family protein</fullName>
    </submittedName>
</protein>
<comment type="caution">
    <text evidence="2">The sequence shown here is derived from an EMBL/GenBank/DDBJ whole genome shotgun (WGS) entry which is preliminary data.</text>
</comment>
<dbReference type="NCBIfam" id="TIGR01200">
    <property type="entry name" value="GLPGLI"/>
    <property type="match status" value="1"/>
</dbReference>
<name>A0A9D1J706_9BACT</name>
<keyword evidence="1" id="KW-0732">Signal</keyword>
<feature type="signal peptide" evidence="1">
    <location>
        <begin position="1"/>
        <end position="20"/>
    </location>
</feature>